<name>A0A0L8FSQ2_OCTBM</name>
<dbReference type="GO" id="GO:0005975">
    <property type="term" value="P:carbohydrate metabolic process"/>
    <property type="evidence" value="ECO:0007669"/>
    <property type="project" value="InterPro"/>
</dbReference>
<dbReference type="EMBL" id="KQ426847">
    <property type="protein sequence ID" value="KOF67678.1"/>
    <property type="molecule type" value="Genomic_DNA"/>
</dbReference>
<proteinExistence type="predicted"/>
<organism evidence="3">
    <name type="scientific">Octopus bimaculoides</name>
    <name type="common">California two-spotted octopus</name>
    <dbReference type="NCBI Taxonomy" id="37653"/>
    <lineage>
        <taxon>Eukaryota</taxon>
        <taxon>Metazoa</taxon>
        <taxon>Spiralia</taxon>
        <taxon>Lophotrochozoa</taxon>
        <taxon>Mollusca</taxon>
        <taxon>Cephalopoda</taxon>
        <taxon>Coleoidea</taxon>
        <taxon>Octopodiformes</taxon>
        <taxon>Octopoda</taxon>
        <taxon>Incirrata</taxon>
        <taxon>Octopodidae</taxon>
        <taxon>Octopus</taxon>
    </lineage>
</organism>
<feature type="signal peptide" evidence="2">
    <location>
        <begin position="1"/>
        <end position="18"/>
    </location>
</feature>
<feature type="compositionally biased region" description="Low complexity" evidence="1">
    <location>
        <begin position="358"/>
        <end position="377"/>
    </location>
</feature>
<protein>
    <recommendedName>
        <fullName evidence="4">NodB homology domain-containing protein</fullName>
    </recommendedName>
</protein>
<evidence type="ECO:0000313" key="3">
    <source>
        <dbReference type="EMBL" id="KOF67678.1"/>
    </source>
</evidence>
<feature type="chain" id="PRO_5005582565" description="NodB homology domain-containing protein" evidence="2">
    <location>
        <begin position="19"/>
        <end position="1121"/>
    </location>
</feature>
<keyword evidence="2" id="KW-0732">Signal</keyword>
<dbReference type="Gene3D" id="3.20.20.370">
    <property type="entry name" value="Glycoside hydrolase/deacetylase"/>
    <property type="match status" value="2"/>
</dbReference>
<dbReference type="InterPro" id="IPR052740">
    <property type="entry name" value="CE4"/>
</dbReference>
<evidence type="ECO:0008006" key="4">
    <source>
        <dbReference type="Google" id="ProtNLM"/>
    </source>
</evidence>
<dbReference type="OrthoDB" id="504708at2759"/>
<dbReference type="OMA" id="WPYDCKI"/>
<dbReference type="InterPro" id="IPR011330">
    <property type="entry name" value="Glyco_hydro/deAcase_b/a-brl"/>
</dbReference>
<dbReference type="PANTHER" id="PTHR45985">
    <property type="match status" value="1"/>
</dbReference>
<dbReference type="KEGG" id="obi:106881409"/>
<dbReference type="AlphaFoldDB" id="A0A0L8FSQ2"/>
<accession>A0A0L8FSQ2</accession>
<sequence length="1121" mass="127083">MNFPLLFVLSLAILSASAVLSSIRTTPNECNKCRTASHCSLPNCSCCGHTIPGKKSQRPQLVYFSFDDAVTVRNSPLYVELFNKSRTNPNKCPIAMTLFVSHNDTDYGLVKQFYDHGMDIAVHGINHIRSLNALQFSYEALGQRLNLANRSKIPKEEIVGFRSPYLIAYGNEQFEILSKAGFAYDSTLTITKRSLIEESPVPFTMDYSWPYPCSIPECPTENIQGFWEVPIVTVLDKLARYPCVYVDGCANSPTNEEESFNFLLENFMSYYTMNKAPFGLNMHSTWLLQEYETNPYRMKAMHRFLDYILGLNDVYVVNIKQIVEWMKHQPSLNELSKFAPFQCQNQTNGYQNGTTISPEQTNNSPNQTTSSINQSSSFPNQTIVSVETISSTKLVTTVLMEEITTNAMMSQNTEENNNNDPSAKLESLQTQQVSNNFVTEGYNLQSTPAQTQPIGNSFISTREIIHSTLSPSNTTSRNKLQNISQTTLTPLNESAVTLTTSYQTSNSIPTNILHKRSLKSNNSLENRHKFEFLEVISEGSAAEENSDIKKPRSLPIQSNYNMNIQNINENDQSYIGTSRHSLQSVFHRKSNLFRVAASLVMKNDKELEMIITKDASNHDSAAILVAKNNSIDRQLLTNKDYREPVILIHNRQQKLDYENSLKKLNVVKPLTTMRNLLKSKITKICPFEKLEIPSLETVKILSPKKEAILSKKAEILPLERGQYLKAKYSDLRKTFLDFTTGINIYNRYKNKSVGQRNILPSRYTKSALLPGFVKSREFSSDPLDEHLGLSSSSSSNSSPSKSNDDSNVPVSESCQQGKNCFKPDCQCYQFHIPTTSKKIPQFVYFTYEGSVNSSITEKLKGLFHAGRLNANGCRIKSTLFVTSEGSNYTAIKELYDEGMEIALHGLKKKNLVGNLLNMEIALQKYLLNRYANVSHDKIFGWRNIDLQSKGDVQFENLQNSKMLYDSSLFVMTNLENRTGIWPSTLDFGWKKNCLLQQCPTKNFKGLWEVPAVPYVGIKKRYLCKFVDSCYNKPQTAVQTYDLLLSNFMAFYKRDRTPFGVRLRSDWFLPNNEENLKGLNAFLGLVEELSDVYIVSVKGLIDWMKDPVLPEHDNLTASKIGC</sequence>
<feature type="compositionally biased region" description="Low complexity" evidence="1">
    <location>
        <begin position="790"/>
        <end position="807"/>
    </location>
</feature>
<reference evidence="3" key="1">
    <citation type="submission" date="2015-07" db="EMBL/GenBank/DDBJ databases">
        <title>MeaNS - Measles Nucleotide Surveillance Program.</title>
        <authorList>
            <person name="Tran T."/>
            <person name="Druce J."/>
        </authorList>
    </citation>
    <scope>NUCLEOTIDE SEQUENCE</scope>
    <source>
        <strain evidence="3">UCB-OBI-ISO-001</strain>
        <tissue evidence="3">Gonad</tissue>
    </source>
</reference>
<feature type="region of interest" description="Disordered" evidence="1">
    <location>
        <begin position="349"/>
        <end position="377"/>
    </location>
</feature>
<evidence type="ECO:0000256" key="1">
    <source>
        <dbReference type="SAM" id="MobiDB-lite"/>
    </source>
</evidence>
<evidence type="ECO:0000256" key="2">
    <source>
        <dbReference type="SAM" id="SignalP"/>
    </source>
</evidence>
<feature type="region of interest" description="Disordered" evidence="1">
    <location>
        <begin position="785"/>
        <end position="810"/>
    </location>
</feature>
<gene>
    <name evidence="3" type="ORF">OCBIM_22009027mg</name>
</gene>
<dbReference type="PANTHER" id="PTHR45985:SF8">
    <property type="entry name" value="CHITIN DEACETYLASE-LIKE 9, ISOFORM A"/>
    <property type="match status" value="1"/>
</dbReference>
<dbReference type="SUPFAM" id="SSF88713">
    <property type="entry name" value="Glycoside hydrolase/deacetylase"/>
    <property type="match status" value="2"/>
</dbReference>